<feature type="binding site" evidence="12">
    <location>
        <position position="67"/>
    </location>
    <ligand>
        <name>S-adenosyl-L-methionine</name>
        <dbReference type="ChEBI" id="CHEBI:59789"/>
    </ligand>
</feature>
<evidence type="ECO:0000256" key="6">
    <source>
        <dbReference type="ARBA" id="ARBA00023004"/>
    </source>
</evidence>
<dbReference type="GO" id="GO:0061799">
    <property type="term" value="F:cyclic pyranopterin monophosphate synthase activity"/>
    <property type="evidence" value="ECO:0007669"/>
    <property type="project" value="TreeGrafter"/>
</dbReference>
<dbReference type="GO" id="GO:1904047">
    <property type="term" value="F:S-adenosyl-L-methionine binding"/>
    <property type="evidence" value="ECO:0007669"/>
    <property type="project" value="UniProtKB-UniRule"/>
</dbReference>
<dbReference type="PANTHER" id="PTHR22960:SF0">
    <property type="entry name" value="MOLYBDENUM COFACTOR BIOSYNTHESIS PROTEIN 1"/>
    <property type="match status" value="1"/>
</dbReference>
<comment type="cofactor">
    <cofactor evidence="12">
        <name>[4Fe-4S] cluster</name>
        <dbReference type="ChEBI" id="CHEBI:49883"/>
    </cofactor>
    <text evidence="12">Binds 2 [4Fe-4S] clusters. Binds 1 [4Fe-4S] cluster coordinated with 3 cysteines and an exchangeable S-adenosyl-L-methionine and 1 [4Fe-4S] cluster coordinated with 3 cysteines and the GTP-derived substrate.</text>
</comment>
<feature type="binding site" evidence="12">
    <location>
        <position position="155"/>
    </location>
    <ligand>
        <name>GTP</name>
        <dbReference type="ChEBI" id="CHEBI:37565"/>
    </ligand>
</feature>
<evidence type="ECO:0000256" key="9">
    <source>
        <dbReference type="ARBA" id="ARBA00023150"/>
    </source>
</evidence>
<dbReference type="SFLD" id="SFLDG01386">
    <property type="entry name" value="main_SPASM_domain-containing"/>
    <property type="match status" value="1"/>
</dbReference>
<keyword evidence="7 12" id="KW-0411">Iron-sulfur</keyword>
<keyword evidence="5 12" id="KW-0547">Nucleotide-binding</keyword>
<feature type="binding site" evidence="12">
    <location>
        <position position="24"/>
    </location>
    <ligand>
        <name>[4Fe-4S] cluster</name>
        <dbReference type="ChEBI" id="CHEBI:49883"/>
        <label>1</label>
        <note>4Fe-4S-S-AdoMet</note>
    </ligand>
</feature>
<evidence type="ECO:0000256" key="4">
    <source>
        <dbReference type="ARBA" id="ARBA00022723"/>
    </source>
</evidence>
<dbReference type="AlphaFoldDB" id="A0A419T2C3"/>
<comment type="pathway">
    <text evidence="12">Cofactor biosynthesis; molybdopterin biosynthesis.</text>
</comment>
<dbReference type="PANTHER" id="PTHR22960">
    <property type="entry name" value="MOLYBDOPTERIN COFACTOR SYNTHESIS PROTEIN A"/>
    <property type="match status" value="1"/>
</dbReference>
<dbReference type="GO" id="GO:0006777">
    <property type="term" value="P:Mo-molybdopterin cofactor biosynthetic process"/>
    <property type="evidence" value="ECO:0007669"/>
    <property type="project" value="UniProtKB-UniRule"/>
</dbReference>
<dbReference type="GO" id="GO:0005525">
    <property type="term" value="F:GTP binding"/>
    <property type="evidence" value="ECO:0007669"/>
    <property type="project" value="UniProtKB-UniRule"/>
</dbReference>
<comment type="function">
    <text evidence="12">Catalyzes the cyclization of GTP to (8S)-3',8-cyclo-7,8-dihydroguanosine 5'-triphosphate.</text>
</comment>
<dbReference type="Pfam" id="PF04055">
    <property type="entry name" value="Radical_SAM"/>
    <property type="match status" value="1"/>
</dbReference>
<dbReference type="GO" id="GO:0046872">
    <property type="term" value="F:metal ion binding"/>
    <property type="evidence" value="ECO:0007669"/>
    <property type="project" value="UniProtKB-KW"/>
</dbReference>
<evidence type="ECO:0000256" key="5">
    <source>
        <dbReference type="ARBA" id="ARBA00022741"/>
    </source>
</evidence>
<dbReference type="PROSITE" id="PS51918">
    <property type="entry name" value="RADICAL_SAM"/>
    <property type="match status" value="1"/>
</dbReference>
<comment type="caution">
    <text evidence="14">The sequence shown here is derived from an EMBL/GenBank/DDBJ whole genome shotgun (WGS) entry which is preliminary data.</text>
</comment>
<evidence type="ECO:0000313" key="14">
    <source>
        <dbReference type="EMBL" id="RKD31647.1"/>
    </source>
</evidence>
<dbReference type="InterPro" id="IPR040064">
    <property type="entry name" value="MoaA-like"/>
</dbReference>
<feature type="binding site" evidence="12">
    <location>
        <position position="94"/>
    </location>
    <ligand>
        <name>GTP</name>
        <dbReference type="ChEBI" id="CHEBI:37565"/>
    </ligand>
</feature>
<dbReference type="InterPro" id="IPR050105">
    <property type="entry name" value="MoCo_biosynth_MoaA/MoaC"/>
</dbReference>
<dbReference type="CDD" id="cd21117">
    <property type="entry name" value="Twitch_MoaA"/>
    <property type="match status" value="1"/>
</dbReference>
<feature type="binding site" evidence="12">
    <location>
        <position position="188"/>
    </location>
    <ligand>
        <name>S-adenosyl-L-methionine</name>
        <dbReference type="ChEBI" id="CHEBI:59789"/>
    </ligand>
</feature>
<feature type="binding site" evidence="12">
    <location>
        <position position="27"/>
    </location>
    <ligand>
        <name>[4Fe-4S] cluster</name>
        <dbReference type="ChEBI" id="CHEBI:49883"/>
        <label>1</label>
        <note>4Fe-4S-S-AdoMet</note>
    </ligand>
</feature>
<feature type="binding site" evidence="12">
    <location>
        <position position="63"/>
    </location>
    <ligand>
        <name>GTP</name>
        <dbReference type="ChEBI" id="CHEBI:37565"/>
    </ligand>
</feature>
<evidence type="ECO:0000256" key="1">
    <source>
        <dbReference type="ARBA" id="ARBA00012167"/>
    </source>
</evidence>
<keyword evidence="3 12" id="KW-0949">S-adenosyl-L-methionine</keyword>
<proteinExistence type="inferred from homology"/>
<dbReference type="GO" id="GO:0051539">
    <property type="term" value="F:4 iron, 4 sulfur cluster binding"/>
    <property type="evidence" value="ECO:0007669"/>
    <property type="project" value="UniProtKB-UniRule"/>
</dbReference>
<feature type="binding site" evidence="12">
    <location>
        <position position="266"/>
    </location>
    <ligand>
        <name>[4Fe-4S] cluster</name>
        <dbReference type="ChEBI" id="CHEBI:49883"/>
        <label>2</label>
        <note>4Fe-4S-substrate</note>
    </ligand>
</feature>
<evidence type="ECO:0000256" key="11">
    <source>
        <dbReference type="ARBA" id="ARBA00048697"/>
    </source>
</evidence>
<keyword evidence="4 12" id="KW-0479">Metal-binding</keyword>
<evidence type="ECO:0000256" key="7">
    <source>
        <dbReference type="ARBA" id="ARBA00023014"/>
    </source>
</evidence>
<comment type="subunit">
    <text evidence="12">Monomer and homodimer.</text>
</comment>
<protein>
    <recommendedName>
        <fullName evidence="1 12">GTP 3',8-cyclase</fullName>
        <ecNumber evidence="1 12">4.1.99.22</ecNumber>
    </recommendedName>
    <alternativeName>
        <fullName evidence="12">Molybdenum cofactor biosynthesis protein A</fullName>
    </alternativeName>
</protein>
<reference evidence="14 15" key="1">
    <citation type="submission" date="2016-08" db="EMBL/GenBank/DDBJ databases">
        <title>Novel Firmicutes and Novel Genomes.</title>
        <authorList>
            <person name="Poppleton D.I."/>
            <person name="Gribaldo S."/>
        </authorList>
    </citation>
    <scope>NUCLEOTIDE SEQUENCE [LARGE SCALE GENOMIC DNA]</scope>
    <source>
        <strain evidence="14 15">CTT3</strain>
    </source>
</reference>
<feature type="binding site" evidence="12">
    <location>
        <position position="13"/>
    </location>
    <ligand>
        <name>GTP</name>
        <dbReference type="ChEBI" id="CHEBI:37565"/>
    </ligand>
</feature>
<comment type="similarity">
    <text evidence="12">Belongs to the radical SAM superfamily. MoaA family.</text>
</comment>
<evidence type="ECO:0000256" key="10">
    <source>
        <dbReference type="ARBA" id="ARBA00023239"/>
    </source>
</evidence>
<dbReference type="PROSITE" id="PS01305">
    <property type="entry name" value="MOAA_NIFB_PQQE"/>
    <property type="match status" value="1"/>
</dbReference>
<dbReference type="SUPFAM" id="SSF102114">
    <property type="entry name" value="Radical SAM enzymes"/>
    <property type="match status" value="1"/>
</dbReference>
<keyword evidence="9 12" id="KW-0501">Molybdenum cofactor biosynthesis</keyword>
<dbReference type="EMBL" id="MCIB01000016">
    <property type="protein sequence ID" value="RKD31647.1"/>
    <property type="molecule type" value="Genomic_DNA"/>
</dbReference>
<dbReference type="GO" id="GO:0061798">
    <property type="term" value="F:GTP 3',8'-cyclase activity"/>
    <property type="evidence" value="ECO:0007669"/>
    <property type="project" value="UniProtKB-UniRule"/>
</dbReference>
<dbReference type="SFLD" id="SFLDG01383">
    <property type="entry name" value="cyclic_pyranopterin_phosphate"/>
    <property type="match status" value="1"/>
</dbReference>
<dbReference type="InterPro" id="IPR013785">
    <property type="entry name" value="Aldolase_TIM"/>
</dbReference>
<feature type="binding site" evidence="12">
    <location>
        <position position="26"/>
    </location>
    <ligand>
        <name>S-adenosyl-L-methionine</name>
        <dbReference type="ChEBI" id="CHEBI:59789"/>
    </ligand>
</feature>
<dbReference type="NCBIfam" id="NF001199">
    <property type="entry name" value="PRK00164.2-1"/>
    <property type="match status" value="1"/>
</dbReference>
<keyword evidence="10 12" id="KW-0456">Lyase</keyword>
<dbReference type="InterPro" id="IPR000385">
    <property type="entry name" value="MoaA_NifB_PqqE_Fe-S-bd_CS"/>
</dbReference>
<feature type="binding site" evidence="12">
    <location>
        <position position="20"/>
    </location>
    <ligand>
        <name>[4Fe-4S] cluster</name>
        <dbReference type="ChEBI" id="CHEBI:49883"/>
        <label>1</label>
        <note>4Fe-4S-S-AdoMet</note>
    </ligand>
</feature>
<organism evidence="14 15">
    <name type="scientific">Thermohalobacter berrensis</name>
    <dbReference type="NCBI Taxonomy" id="99594"/>
    <lineage>
        <taxon>Bacteria</taxon>
        <taxon>Bacillati</taxon>
        <taxon>Bacillota</taxon>
        <taxon>Tissierellia</taxon>
        <taxon>Tissierellales</taxon>
        <taxon>Thermohalobacteraceae</taxon>
        <taxon>Thermohalobacter</taxon>
    </lineage>
</organism>
<dbReference type="InterPro" id="IPR013483">
    <property type="entry name" value="MoaA"/>
</dbReference>
<dbReference type="InterPro" id="IPR010505">
    <property type="entry name" value="MoaA_twitch"/>
</dbReference>
<sequence>MRDSFGRMINYLRISVTDLCNLRCMYCMPQKGICKLKHKNILRIEEIKEIAKTFVALGVNKIRLTGGEPLARRGMISLIKDLANLDGLKDLAITTNGTLLKKFAKDLKNAGLKRVNISLDTLNDDKYSFITRGGKLKDVLEGIQAAKRVGLSPIKINVVLIKGFNEDEIEDFLKFTEDGIDVRFIELMPVGEASNWALERFISNEIVLNKVKDLVKVENINPSSPAVYYRLNNNKGRIGLINPISCKFCNNCNKVRLTSTGSLKLCLHSNREIDLKGHLRKGSNLKNIIIKAIKEKPESHYLEDGTYIEKNMFQIGG</sequence>
<keyword evidence="6 12" id="KW-0408">Iron</keyword>
<dbReference type="Proteomes" id="UP000284177">
    <property type="component" value="Unassembled WGS sequence"/>
</dbReference>
<keyword evidence="2 12" id="KW-0004">4Fe-4S</keyword>
<comment type="catalytic activity">
    <reaction evidence="11 12">
        <text>GTP + AH2 + S-adenosyl-L-methionine = (8S)-3',8-cyclo-7,8-dihydroguanosine 5'-triphosphate + 5'-deoxyadenosine + L-methionine + A + H(+)</text>
        <dbReference type="Rhea" id="RHEA:49576"/>
        <dbReference type="ChEBI" id="CHEBI:13193"/>
        <dbReference type="ChEBI" id="CHEBI:15378"/>
        <dbReference type="ChEBI" id="CHEBI:17319"/>
        <dbReference type="ChEBI" id="CHEBI:17499"/>
        <dbReference type="ChEBI" id="CHEBI:37565"/>
        <dbReference type="ChEBI" id="CHEBI:57844"/>
        <dbReference type="ChEBI" id="CHEBI:59789"/>
        <dbReference type="ChEBI" id="CHEBI:131766"/>
        <dbReference type="EC" id="4.1.99.22"/>
    </reaction>
</comment>
<dbReference type="UniPathway" id="UPA00344"/>
<dbReference type="NCBIfam" id="TIGR02666">
    <property type="entry name" value="moaA"/>
    <property type="match status" value="1"/>
</dbReference>
<dbReference type="Pfam" id="PF06463">
    <property type="entry name" value="Mob_synth_C"/>
    <property type="match status" value="1"/>
</dbReference>
<dbReference type="InterPro" id="IPR007197">
    <property type="entry name" value="rSAM"/>
</dbReference>
<evidence type="ECO:0000256" key="8">
    <source>
        <dbReference type="ARBA" id="ARBA00023134"/>
    </source>
</evidence>
<dbReference type="InterPro" id="IPR058240">
    <property type="entry name" value="rSAM_sf"/>
</dbReference>
<dbReference type="OrthoDB" id="9763993at2"/>
<dbReference type="EC" id="4.1.99.22" evidence="1 12"/>
<dbReference type="RefSeq" id="WP_120169200.1">
    <property type="nucleotide sequence ID" value="NZ_MCIB01000016.1"/>
</dbReference>
<dbReference type="HAMAP" id="MF_01225_B">
    <property type="entry name" value="MoaA_B"/>
    <property type="match status" value="1"/>
</dbReference>
<dbReference type="InterPro" id="IPR006638">
    <property type="entry name" value="Elp3/MiaA/NifB-like_rSAM"/>
</dbReference>
<gene>
    <name evidence="12" type="primary">moaA</name>
    <name evidence="14" type="ORF">BET03_12150</name>
</gene>
<evidence type="ECO:0000256" key="2">
    <source>
        <dbReference type="ARBA" id="ARBA00022485"/>
    </source>
</evidence>
<name>A0A419T2C3_9FIRM</name>
<feature type="domain" description="Radical SAM core" evidence="13">
    <location>
        <begin position="4"/>
        <end position="221"/>
    </location>
</feature>
<evidence type="ECO:0000259" key="13">
    <source>
        <dbReference type="PROSITE" id="PS51918"/>
    </source>
</evidence>
<keyword evidence="15" id="KW-1185">Reference proteome</keyword>
<dbReference type="CDD" id="cd01335">
    <property type="entry name" value="Radical_SAM"/>
    <property type="match status" value="1"/>
</dbReference>
<feature type="binding site" evidence="12">
    <location>
        <begin position="254"/>
        <end position="256"/>
    </location>
    <ligand>
        <name>GTP</name>
        <dbReference type="ChEBI" id="CHEBI:37565"/>
    </ligand>
</feature>
<evidence type="ECO:0000313" key="15">
    <source>
        <dbReference type="Proteomes" id="UP000284177"/>
    </source>
</evidence>
<accession>A0A419T2C3</accession>
<dbReference type="Gene3D" id="3.20.20.70">
    <property type="entry name" value="Aldolase class I"/>
    <property type="match status" value="1"/>
</dbReference>
<feature type="binding site" evidence="12">
    <location>
        <position position="252"/>
    </location>
    <ligand>
        <name>[4Fe-4S] cluster</name>
        <dbReference type="ChEBI" id="CHEBI:49883"/>
        <label>2</label>
        <note>4Fe-4S-substrate</note>
    </ligand>
</feature>
<evidence type="ECO:0000256" key="12">
    <source>
        <dbReference type="HAMAP-Rule" id="MF_01225"/>
    </source>
</evidence>
<evidence type="ECO:0000256" key="3">
    <source>
        <dbReference type="ARBA" id="ARBA00022691"/>
    </source>
</evidence>
<feature type="binding site" evidence="12">
    <location>
        <position position="118"/>
    </location>
    <ligand>
        <name>S-adenosyl-L-methionine</name>
        <dbReference type="ChEBI" id="CHEBI:59789"/>
    </ligand>
</feature>
<feature type="binding site" evidence="12">
    <location>
        <position position="249"/>
    </location>
    <ligand>
        <name>[4Fe-4S] cluster</name>
        <dbReference type="ChEBI" id="CHEBI:49883"/>
        <label>2</label>
        <note>4Fe-4S-substrate</note>
    </ligand>
</feature>
<dbReference type="SFLD" id="SFLDG01067">
    <property type="entry name" value="SPASM/twitch_domain_containing"/>
    <property type="match status" value="1"/>
</dbReference>
<dbReference type="SMART" id="SM00729">
    <property type="entry name" value="Elp3"/>
    <property type="match status" value="1"/>
</dbReference>
<keyword evidence="8 12" id="KW-0342">GTP-binding</keyword>
<dbReference type="SFLD" id="SFLDS00029">
    <property type="entry name" value="Radical_SAM"/>
    <property type="match status" value="1"/>
</dbReference>